<reference evidence="1" key="1">
    <citation type="submission" date="2020-12" db="EMBL/GenBank/DDBJ databases">
        <title>Metabolic potential, ecology and presence of endohyphal bacteria is reflected in genomic diversity of Mucoromycotina.</title>
        <authorList>
            <person name="Muszewska A."/>
            <person name="Okrasinska A."/>
            <person name="Steczkiewicz K."/>
            <person name="Drgas O."/>
            <person name="Orlowska M."/>
            <person name="Perlinska-Lenart U."/>
            <person name="Aleksandrzak-Piekarczyk T."/>
            <person name="Szatraj K."/>
            <person name="Zielenkiewicz U."/>
            <person name="Pilsyk S."/>
            <person name="Malc E."/>
            <person name="Mieczkowski P."/>
            <person name="Kruszewska J.S."/>
            <person name="Biernat P."/>
            <person name="Pawlowska J."/>
        </authorList>
    </citation>
    <scope>NUCLEOTIDE SEQUENCE</scope>
    <source>
        <strain evidence="1">WA0000067209</strain>
    </source>
</reference>
<keyword evidence="2" id="KW-1185">Reference proteome</keyword>
<accession>A0A8H7PQR8</accession>
<evidence type="ECO:0000313" key="2">
    <source>
        <dbReference type="Proteomes" id="UP000654370"/>
    </source>
</evidence>
<proteinExistence type="predicted"/>
<organism evidence="1 2">
    <name type="scientific">Mortierella isabellina</name>
    <name type="common">Filamentous fungus</name>
    <name type="synonym">Umbelopsis isabellina</name>
    <dbReference type="NCBI Taxonomy" id="91625"/>
    <lineage>
        <taxon>Eukaryota</taxon>
        <taxon>Fungi</taxon>
        <taxon>Fungi incertae sedis</taxon>
        <taxon>Mucoromycota</taxon>
        <taxon>Mucoromycotina</taxon>
        <taxon>Umbelopsidomycetes</taxon>
        <taxon>Umbelopsidales</taxon>
        <taxon>Umbelopsidaceae</taxon>
        <taxon>Umbelopsis</taxon>
    </lineage>
</organism>
<dbReference type="EMBL" id="JAEPQZ010000008">
    <property type="protein sequence ID" value="KAG2177814.1"/>
    <property type="molecule type" value="Genomic_DNA"/>
</dbReference>
<dbReference type="OrthoDB" id="2277233at2759"/>
<protein>
    <submittedName>
        <fullName evidence="1">Uncharacterized protein</fullName>
    </submittedName>
</protein>
<name>A0A8H7PQR8_MORIS</name>
<sequence length="93" mass="10531">MKGLYAYAEKPESIHGNLDQNAVTWLKTKERMKKATSIDDGSILWFVSGYWRGAAETSVNRSKISGDDVKLRDLVKALRPEISFETEQNLPQT</sequence>
<dbReference type="Proteomes" id="UP000654370">
    <property type="component" value="Unassembled WGS sequence"/>
</dbReference>
<evidence type="ECO:0000313" key="1">
    <source>
        <dbReference type="EMBL" id="KAG2177814.1"/>
    </source>
</evidence>
<dbReference type="AlphaFoldDB" id="A0A8H7PQR8"/>
<gene>
    <name evidence="1" type="ORF">INT43_003061</name>
</gene>
<comment type="caution">
    <text evidence="1">The sequence shown here is derived from an EMBL/GenBank/DDBJ whole genome shotgun (WGS) entry which is preliminary data.</text>
</comment>